<organism evidence="3 4">
    <name type="scientific">Yersinia ruckeri</name>
    <dbReference type="NCBI Taxonomy" id="29486"/>
    <lineage>
        <taxon>Bacteria</taxon>
        <taxon>Pseudomonadati</taxon>
        <taxon>Pseudomonadota</taxon>
        <taxon>Gammaproteobacteria</taxon>
        <taxon>Enterobacterales</taxon>
        <taxon>Yersiniaceae</taxon>
        <taxon>Yersinia</taxon>
    </lineage>
</organism>
<evidence type="ECO:0000259" key="1">
    <source>
        <dbReference type="Pfam" id="PF26107"/>
    </source>
</evidence>
<protein>
    <recommendedName>
        <fullName evidence="5">WYL domain-containing protein</fullName>
    </recommendedName>
</protein>
<evidence type="ECO:0000259" key="2">
    <source>
        <dbReference type="Pfam" id="PF26109"/>
    </source>
</evidence>
<dbReference type="AlphaFoldDB" id="A0A0A8V7H0"/>
<dbReference type="Pfam" id="PF26107">
    <property type="entry name" value="BrxR_CTD"/>
    <property type="match status" value="1"/>
</dbReference>
<dbReference type="EMBL" id="UHJG01000004">
    <property type="protein sequence ID" value="SUQ37558.1"/>
    <property type="molecule type" value="Genomic_DNA"/>
</dbReference>
<accession>A0A0A8V7H0</accession>
<dbReference type="Proteomes" id="UP000255169">
    <property type="component" value="Unassembled WGS sequence"/>
</dbReference>
<feature type="domain" description="DNA-binding transcriptional repressor CapW winged helix-turn-helix" evidence="2">
    <location>
        <begin position="58"/>
        <end position="125"/>
    </location>
</feature>
<dbReference type="Pfam" id="PF26109">
    <property type="entry name" value="WHD_BrxR"/>
    <property type="match status" value="1"/>
</dbReference>
<evidence type="ECO:0008006" key="5">
    <source>
        <dbReference type="Google" id="ProtNLM"/>
    </source>
</evidence>
<name>A0A0A8V7H0_YERRU</name>
<feature type="domain" description="DNA-binding transcriptional repressor CapW C-terminal dimerisation" evidence="1">
    <location>
        <begin position="261"/>
        <end position="331"/>
    </location>
</feature>
<dbReference type="InterPro" id="IPR016634">
    <property type="entry name" value="CapW-like"/>
</dbReference>
<dbReference type="InterPro" id="IPR059020">
    <property type="entry name" value="CapW_CTD"/>
</dbReference>
<gene>
    <name evidence="3" type="ORF">NCTC10476_03688</name>
</gene>
<reference evidence="3 4" key="1">
    <citation type="submission" date="2018-06" db="EMBL/GenBank/DDBJ databases">
        <authorList>
            <consortium name="Pathogen Informatics"/>
            <person name="Doyle S."/>
        </authorList>
    </citation>
    <scope>NUCLEOTIDE SEQUENCE [LARGE SCALE GENOMIC DNA]</scope>
    <source>
        <strain evidence="3 4">NCTC10476</strain>
    </source>
</reference>
<evidence type="ECO:0000313" key="3">
    <source>
        <dbReference type="EMBL" id="SUQ37558.1"/>
    </source>
</evidence>
<keyword evidence="4" id="KW-1185">Reference proteome</keyword>
<dbReference type="InterPro" id="IPR059019">
    <property type="entry name" value="WHD_CapW"/>
</dbReference>
<evidence type="ECO:0000313" key="4">
    <source>
        <dbReference type="Proteomes" id="UP000255169"/>
    </source>
</evidence>
<sequence length="340" mass="39469">MHLQCSAWGYICQQSHIILICAYHKKDAYSVVHAIMNHGLPRGFIMNFQFFLEKNQELAIRLSFIDFKIFYTGVLSRSDLMEEFGVSEITASRIISEYKEIRADNLYYNQSEKKFFLNLKDFIPFVELKAEDALFMLANGFDKNRIIKNKGFIKFERIGVNTNPICNKKVSAITRAIFQGLMISCIYNSAAGRDLSERSIVPLVILFDGINWIFRANHPGANGNVKYKNFNFSRIISVNDDGVKVGREYGLDYDELWNGVVPLDIEIKSDLDKDAKERVRRDYGMADNEDKILMTERAAFVWIMLNQWKIRYSGNKDFLQDNYLLELKNEEMLKKYGAIP</sequence>
<proteinExistence type="predicted"/>
<dbReference type="PIRSF" id="PIRSF015558">
    <property type="entry name" value="Txn_reg_DeoR_prd"/>
    <property type="match status" value="1"/>
</dbReference>
<dbReference type="PROSITE" id="PS52050">
    <property type="entry name" value="WYL"/>
    <property type="match status" value="1"/>
</dbReference>